<accession>A0A501W4V2</accession>
<dbReference type="SUPFAM" id="SSF52402">
    <property type="entry name" value="Adenine nucleotide alpha hydrolases-like"/>
    <property type="match status" value="2"/>
</dbReference>
<dbReference type="Proteomes" id="UP000316727">
    <property type="component" value="Unassembled WGS sequence"/>
</dbReference>
<proteinExistence type="inferred from homology"/>
<dbReference type="PRINTS" id="PR01438">
    <property type="entry name" value="UNVRSLSTRESS"/>
</dbReference>
<dbReference type="EMBL" id="VFRQ01000003">
    <property type="protein sequence ID" value="TPE44619.1"/>
    <property type="molecule type" value="Genomic_DNA"/>
</dbReference>
<dbReference type="InterPro" id="IPR014729">
    <property type="entry name" value="Rossmann-like_a/b/a_fold"/>
</dbReference>
<dbReference type="Pfam" id="PF00582">
    <property type="entry name" value="Usp"/>
    <property type="match status" value="2"/>
</dbReference>
<dbReference type="OrthoDB" id="1522603at2"/>
<feature type="domain" description="UspA" evidence="3">
    <location>
        <begin position="171"/>
        <end position="297"/>
    </location>
</feature>
<sequence length="302" mass="34047">MYRFLIPVDFTESTGNACRYALHLAAATPEAEILLLHCFSDYLLQPELDDSYDETGRSPLSPGSEQVTDRVLHRNQQDEQEKLSSLYNELQGAARAKGQHIHLKQAFINGLPEDVIPDEIKRFKPDLLLMGTRAEDNIARSLFGTITTKMVEEAKVPLLTVPEPYKQHGLRRVLYATDFDKTDAQALEKLLQLLEPFNPQVLCAHIGIAGSESEDSRKMEQLQARLYTAMPGHDLQFAIIPSGKEDVAEELQEFAQQEQVELIAVNNHHRSLFSSIFKPSLSKKLVLESQVPMLVFHSPEKA</sequence>
<evidence type="ECO:0000256" key="1">
    <source>
        <dbReference type="ARBA" id="ARBA00008791"/>
    </source>
</evidence>
<dbReference type="InterPro" id="IPR006015">
    <property type="entry name" value="Universal_stress_UspA"/>
</dbReference>
<evidence type="ECO:0000256" key="2">
    <source>
        <dbReference type="SAM" id="MobiDB-lite"/>
    </source>
</evidence>
<comment type="caution">
    <text evidence="4">The sequence shown here is derived from an EMBL/GenBank/DDBJ whole genome shotgun (WGS) entry which is preliminary data.</text>
</comment>
<dbReference type="Gene3D" id="3.40.50.620">
    <property type="entry name" value="HUPs"/>
    <property type="match status" value="2"/>
</dbReference>
<dbReference type="RefSeq" id="WP_140620599.1">
    <property type="nucleotide sequence ID" value="NZ_VFRQ01000003.1"/>
</dbReference>
<keyword evidence="5" id="KW-1185">Reference proteome</keyword>
<gene>
    <name evidence="4" type="ORF">FJM65_06200</name>
</gene>
<evidence type="ECO:0000259" key="3">
    <source>
        <dbReference type="Pfam" id="PF00582"/>
    </source>
</evidence>
<dbReference type="PANTHER" id="PTHR46268:SF6">
    <property type="entry name" value="UNIVERSAL STRESS PROTEIN UP12"/>
    <property type="match status" value="1"/>
</dbReference>
<feature type="domain" description="UspA" evidence="3">
    <location>
        <begin position="3"/>
        <end position="162"/>
    </location>
</feature>
<protein>
    <submittedName>
        <fullName evidence="4">Universal stress protein</fullName>
    </submittedName>
</protein>
<dbReference type="AlphaFoldDB" id="A0A501W4V2"/>
<organism evidence="4 5">
    <name type="scientific">Pontibacter mangrovi</name>
    <dbReference type="NCBI Taxonomy" id="2589816"/>
    <lineage>
        <taxon>Bacteria</taxon>
        <taxon>Pseudomonadati</taxon>
        <taxon>Bacteroidota</taxon>
        <taxon>Cytophagia</taxon>
        <taxon>Cytophagales</taxon>
        <taxon>Hymenobacteraceae</taxon>
        <taxon>Pontibacter</taxon>
    </lineage>
</organism>
<name>A0A501W4V2_9BACT</name>
<dbReference type="InterPro" id="IPR006016">
    <property type="entry name" value="UspA"/>
</dbReference>
<feature type="region of interest" description="Disordered" evidence="2">
    <location>
        <begin position="51"/>
        <end position="70"/>
    </location>
</feature>
<dbReference type="PANTHER" id="PTHR46268">
    <property type="entry name" value="STRESS RESPONSE PROTEIN NHAX"/>
    <property type="match status" value="1"/>
</dbReference>
<reference evidence="4 5" key="1">
    <citation type="submission" date="2019-06" db="EMBL/GenBank/DDBJ databases">
        <title>A novel bacterium of genus Pontibacter, isolated from marine sediment.</title>
        <authorList>
            <person name="Huang H."/>
            <person name="Mo K."/>
            <person name="Hu Y."/>
        </authorList>
    </citation>
    <scope>NUCLEOTIDE SEQUENCE [LARGE SCALE GENOMIC DNA]</scope>
    <source>
        <strain evidence="4 5">HB172049</strain>
    </source>
</reference>
<dbReference type="CDD" id="cd00293">
    <property type="entry name" value="USP-like"/>
    <property type="match status" value="2"/>
</dbReference>
<evidence type="ECO:0000313" key="5">
    <source>
        <dbReference type="Proteomes" id="UP000316727"/>
    </source>
</evidence>
<comment type="similarity">
    <text evidence="1">Belongs to the universal stress protein A family.</text>
</comment>
<evidence type="ECO:0000313" key="4">
    <source>
        <dbReference type="EMBL" id="TPE44619.1"/>
    </source>
</evidence>